<feature type="domain" description="DUF1829" evidence="2">
    <location>
        <begin position="163"/>
        <end position="250"/>
    </location>
</feature>
<feature type="domain" description="DUF1828" evidence="1">
    <location>
        <begin position="33"/>
        <end position="125"/>
    </location>
</feature>
<evidence type="ECO:0000259" key="1">
    <source>
        <dbReference type="Pfam" id="PF08861"/>
    </source>
</evidence>
<name>A0AAE7CRY0_9LACT</name>
<evidence type="ECO:0000313" key="4">
    <source>
        <dbReference type="Proteomes" id="UP000501558"/>
    </source>
</evidence>
<proteinExistence type="predicted"/>
<dbReference type="AlphaFoldDB" id="A0AAE7CRY0"/>
<dbReference type="InterPro" id="IPR014961">
    <property type="entry name" value="DUF1829"/>
</dbReference>
<evidence type="ECO:0000259" key="2">
    <source>
        <dbReference type="Pfam" id="PF08862"/>
    </source>
</evidence>
<accession>A0AAE7CRY0</accession>
<dbReference type="RefSeq" id="WP_167841077.1">
    <property type="nucleotide sequence ID" value="NZ_CP047628.1"/>
</dbReference>
<protein>
    <submittedName>
        <fullName evidence="3">DUF1828 domain-containing protein</fullName>
    </submittedName>
</protein>
<dbReference type="EMBL" id="CP047628">
    <property type="protein sequence ID" value="QIW57860.1"/>
    <property type="molecule type" value="Genomic_DNA"/>
</dbReference>
<dbReference type="Pfam" id="PF08862">
    <property type="entry name" value="DUF1829"/>
    <property type="match status" value="1"/>
</dbReference>
<reference evidence="3 4" key="1">
    <citation type="submission" date="2019-12" db="EMBL/GenBank/DDBJ databases">
        <title>Whole genome sequences of Lactococcus raffinolactis strains isolated from sewage.</title>
        <authorList>
            <person name="Ybazeta G."/>
            <person name="Ross M."/>
            <person name="Brabant-Kirwan D."/>
            <person name="Saleh M."/>
            <person name="Dillon J.A."/>
            <person name="Splinter K."/>
            <person name="Nokhbeh R."/>
        </authorList>
    </citation>
    <scope>NUCLEOTIDE SEQUENCE [LARGE SCALE GENOMIC DNA]</scope>
    <source>
        <strain evidence="3 4">Lr_19_14</strain>
    </source>
</reference>
<sequence length="263" mass="30315">MKNSEKLKKVYFDWLFKEYTYSDLDNSIVKIGTPFLDNDFDSIIMYVKFMKNGTLTLSDDGWTINNLESNGISFSGHSKRLNKILDDIVSSLGIERGQDNELFVNTSVDRFPIVKQRLLQAIMKVNDLVFLNNDNTKTIFFEEISEFLKKNDILFSERPSYSGKKGVTVQFDFSIPVKNGEERLIRTISKGNNLNNAKILTMDTRIIQDSKPAKFYALVDDENNGFTKKEETKVILEENSKNNIILLPYSKLKENPEQLANYN</sequence>
<dbReference type="InterPro" id="IPR014960">
    <property type="entry name" value="DUF1828"/>
</dbReference>
<dbReference type="Proteomes" id="UP000501558">
    <property type="component" value="Chromosome"/>
</dbReference>
<evidence type="ECO:0000313" key="3">
    <source>
        <dbReference type="EMBL" id="QIW57860.1"/>
    </source>
</evidence>
<keyword evidence="4" id="KW-1185">Reference proteome</keyword>
<gene>
    <name evidence="3" type="ORF">GU334_02515</name>
</gene>
<dbReference type="Pfam" id="PF08861">
    <property type="entry name" value="DUF1828"/>
    <property type="match status" value="1"/>
</dbReference>
<organism evidence="3 4">
    <name type="scientific">Pseudolactococcus raffinolactis</name>
    <dbReference type="NCBI Taxonomy" id="1366"/>
    <lineage>
        <taxon>Bacteria</taxon>
        <taxon>Bacillati</taxon>
        <taxon>Bacillota</taxon>
        <taxon>Bacilli</taxon>
        <taxon>Lactobacillales</taxon>
        <taxon>Streptococcaceae</taxon>
        <taxon>Pseudolactococcus</taxon>
    </lineage>
</organism>